<evidence type="ECO:0000313" key="1">
    <source>
        <dbReference type="EMBL" id="MWB78130.1"/>
    </source>
</evidence>
<gene>
    <name evidence="1" type="ORF">GLS40_08855</name>
</gene>
<accession>A0A844WE51</accession>
<protein>
    <submittedName>
        <fullName evidence="1">DUF2889 domain-containing protein</fullName>
    </submittedName>
</protein>
<proteinExistence type="predicted"/>
<comment type="caution">
    <text evidence="1">The sequence shown here is derived from an EMBL/GenBank/DDBJ whole genome shotgun (WGS) entry which is preliminary data.</text>
</comment>
<organism evidence="1 2">
    <name type="scientific">Pseudooceanicola pacificus</name>
    <dbReference type="NCBI Taxonomy" id="2676438"/>
    <lineage>
        <taxon>Bacteria</taxon>
        <taxon>Pseudomonadati</taxon>
        <taxon>Pseudomonadota</taxon>
        <taxon>Alphaproteobacteria</taxon>
        <taxon>Rhodobacterales</taxon>
        <taxon>Paracoccaceae</taxon>
        <taxon>Pseudooceanicola</taxon>
    </lineage>
</organism>
<keyword evidence="2" id="KW-1185">Reference proteome</keyword>
<dbReference type="Proteomes" id="UP000443843">
    <property type="component" value="Unassembled WGS sequence"/>
</dbReference>
<name>A0A844WE51_9RHOB</name>
<dbReference type="EMBL" id="WNXQ01000004">
    <property type="protein sequence ID" value="MWB78130.1"/>
    <property type="molecule type" value="Genomic_DNA"/>
</dbReference>
<dbReference type="Pfam" id="PF11136">
    <property type="entry name" value="DUF2889"/>
    <property type="match status" value="1"/>
</dbReference>
<evidence type="ECO:0000313" key="2">
    <source>
        <dbReference type="Proteomes" id="UP000443843"/>
    </source>
</evidence>
<reference evidence="1 2" key="1">
    <citation type="submission" date="2019-11" db="EMBL/GenBank/DDBJ databases">
        <title>Pseudooceanicola pacifica sp. nov., isolated from deep-sea sediment of the Pacific Ocean.</title>
        <authorList>
            <person name="Lyu L."/>
        </authorList>
    </citation>
    <scope>NUCLEOTIDE SEQUENCE [LARGE SCALE GENOMIC DNA]</scope>
    <source>
        <strain evidence="1 2">216_PA32_1</strain>
    </source>
</reference>
<sequence>MPPPDEKDAMPLPAPVARKENHLRTLSYQVFERTDGLWDIDATIRDSKSYPYFDHVRGRMAPGDYIHNIAVRLTFDEGFGVHAVVPSFDDVPYLFCQGGGDNAHRLVGANLMTGWRRSLSEALGDTGGCTHLREMLQNCATVAFQAISAAREDRSQARSLDTHEIEARPPYIGRCHAMAEDGPVIARYFPQFHIPTGDD</sequence>
<dbReference type="AlphaFoldDB" id="A0A844WE51"/>
<dbReference type="InterPro" id="IPR021312">
    <property type="entry name" value="DUF2889"/>
</dbReference>